<dbReference type="AlphaFoldDB" id="R4KEG3"/>
<dbReference type="HOGENOM" id="CLU_018204_0_2_9"/>
<comment type="similarity">
    <text evidence="2 6">Belongs to the acyl-CoA dehydrogenase family.</text>
</comment>
<organism evidence="10 11">
    <name type="scientific">Desulfoscipio gibsoniae DSM 7213</name>
    <dbReference type="NCBI Taxonomy" id="767817"/>
    <lineage>
        <taxon>Bacteria</taxon>
        <taxon>Bacillati</taxon>
        <taxon>Bacillota</taxon>
        <taxon>Clostridia</taxon>
        <taxon>Eubacteriales</taxon>
        <taxon>Desulfallaceae</taxon>
        <taxon>Desulfoscipio</taxon>
    </lineage>
</organism>
<feature type="domain" description="Acyl-CoA dehydrogenase/oxidase C-terminal" evidence="7">
    <location>
        <begin position="227"/>
        <end position="376"/>
    </location>
</feature>
<dbReference type="Gene3D" id="1.10.540.10">
    <property type="entry name" value="Acyl-CoA dehydrogenase/oxidase, N-terminal domain"/>
    <property type="match status" value="1"/>
</dbReference>
<evidence type="ECO:0000256" key="2">
    <source>
        <dbReference type="ARBA" id="ARBA00009347"/>
    </source>
</evidence>
<dbReference type="Pfam" id="PF00441">
    <property type="entry name" value="Acyl-CoA_dh_1"/>
    <property type="match status" value="1"/>
</dbReference>
<evidence type="ECO:0000259" key="9">
    <source>
        <dbReference type="Pfam" id="PF02771"/>
    </source>
</evidence>
<dbReference type="SUPFAM" id="SSF47203">
    <property type="entry name" value="Acyl-CoA dehydrogenase C-terminal domain-like"/>
    <property type="match status" value="1"/>
</dbReference>
<dbReference type="PIRSF" id="PIRSF016578">
    <property type="entry name" value="HsaA"/>
    <property type="match status" value="1"/>
</dbReference>
<dbReference type="Pfam" id="PF02770">
    <property type="entry name" value="Acyl-CoA_dh_M"/>
    <property type="match status" value="1"/>
</dbReference>
<comment type="cofactor">
    <cofactor evidence="1 6">
        <name>FAD</name>
        <dbReference type="ChEBI" id="CHEBI:57692"/>
    </cofactor>
</comment>
<dbReference type="PANTHER" id="PTHR43884">
    <property type="entry name" value="ACYL-COA DEHYDROGENASE"/>
    <property type="match status" value="1"/>
</dbReference>
<dbReference type="InterPro" id="IPR013786">
    <property type="entry name" value="AcylCoA_DH/ox_N"/>
</dbReference>
<dbReference type="Gene3D" id="1.20.140.10">
    <property type="entry name" value="Butyryl-CoA Dehydrogenase, subunit A, domain 3"/>
    <property type="match status" value="1"/>
</dbReference>
<accession>R4KEG3</accession>
<evidence type="ECO:0000259" key="8">
    <source>
        <dbReference type="Pfam" id="PF02770"/>
    </source>
</evidence>
<dbReference type="eggNOG" id="COG1960">
    <property type="taxonomic scope" value="Bacteria"/>
</dbReference>
<feature type="domain" description="Acyl-CoA dehydrogenase/oxidase N-terminal" evidence="9">
    <location>
        <begin position="5"/>
        <end position="115"/>
    </location>
</feature>
<protein>
    <submittedName>
        <fullName evidence="10">Acyl-CoA dehydrogenase</fullName>
    </submittedName>
</protein>
<dbReference type="PROSITE" id="PS00073">
    <property type="entry name" value="ACYL_COA_DH_2"/>
    <property type="match status" value="1"/>
</dbReference>
<dbReference type="GO" id="GO:0003995">
    <property type="term" value="F:acyl-CoA dehydrogenase activity"/>
    <property type="evidence" value="ECO:0007669"/>
    <property type="project" value="InterPro"/>
</dbReference>
<evidence type="ECO:0000313" key="11">
    <source>
        <dbReference type="Proteomes" id="UP000013520"/>
    </source>
</evidence>
<dbReference type="Pfam" id="PF02771">
    <property type="entry name" value="Acyl-CoA_dh_N"/>
    <property type="match status" value="1"/>
</dbReference>
<dbReference type="InterPro" id="IPR006089">
    <property type="entry name" value="Acyl-CoA_DH_CS"/>
</dbReference>
<dbReference type="PANTHER" id="PTHR43884:SF12">
    <property type="entry name" value="ISOVALERYL-COA DEHYDROGENASE, MITOCHONDRIAL-RELATED"/>
    <property type="match status" value="1"/>
</dbReference>
<dbReference type="SUPFAM" id="SSF56645">
    <property type="entry name" value="Acyl-CoA dehydrogenase NM domain-like"/>
    <property type="match status" value="1"/>
</dbReference>
<dbReference type="Proteomes" id="UP000013520">
    <property type="component" value="Chromosome"/>
</dbReference>
<evidence type="ECO:0000256" key="3">
    <source>
        <dbReference type="ARBA" id="ARBA00022630"/>
    </source>
</evidence>
<gene>
    <name evidence="10" type="ORF">Desgi_0470</name>
</gene>
<dbReference type="FunFam" id="1.10.540.10:FF:000002">
    <property type="entry name" value="Acyl-CoA dehydrogenase FadE19"/>
    <property type="match status" value="1"/>
</dbReference>
<dbReference type="InterPro" id="IPR046373">
    <property type="entry name" value="Acyl-CoA_Oxase/DH_mid-dom_sf"/>
</dbReference>
<keyword evidence="5 6" id="KW-0560">Oxidoreductase</keyword>
<dbReference type="KEGG" id="dgi:Desgi_0470"/>
<dbReference type="InterPro" id="IPR009100">
    <property type="entry name" value="AcylCoA_DH/oxidase_NM_dom_sf"/>
</dbReference>
<reference evidence="10 11" key="1">
    <citation type="submission" date="2012-01" db="EMBL/GenBank/DDBJ databases">
        <title>Complete sequence of Desulfotomaculum gibsoniae DSM 7213.</title>
        <authorList>
            <consortium name="US DOE Joint Genome Institute"/>
            <person name="Lucas S."/>
            <person name="Han J."/>
            <person name="Lapidus A."/>
            <person name="Cheng J.-F."/>
            <person name="Goodwin L."/>
            <person name="Pitluck S."/>
            <person name="Peters L."/>
            <person name="Ovchinnikova G."/>
            <person name="Teshima H."/>
            <person name="Detter J.C."/>
            <person name="Han C."/>
            <person name="Tapia R."/>
            <person name="Land M."/>
            <person name="Hauser L."/>
            <person name="Kyrpides N."/>
            <person name="Ivanova N."/>
            <person name="Pagani I."/>
            <person name="Parshina S."/>
            <person name="Plugge C."/>
            <person name="Muyzer G."/>
            <person name="Kuever J."/>
            <person name="Ivanova A."/>
            <person name="Nazina T."/>
            <person name="Klenk H.-P."/>
            <person name="Brambilla E."/>
            <person name="Spring S."/>
            <person name="Stams A.F."/>
            <person name="Woyke T."/>
        </authorList>
    </citation>
    <scope>NUCLEOTIDE SEQUENCE [LARGE SCALE GENOMIC DNA]</scope>
    <source>
        <strain evidence="10 11">DSM 7213</strain>
    </source>
</reference>
<evidence type="ECO:0000256" key="5">
    <source>
        <dbReference type="ARBA" id="ARBA00023002"/>
    </source>
</evidence>
<dbReference type="InterPro" id="IPR009075">
    <property type="entry name" value="AcylCo_DH/oxidase_C"/>
</dbReference>
<dbReference type="STRING" id="767817.Desgi_0470"/>
<name>R4KEG3_9FIRM</name>
<dbReference type="InterPro" id="IPR006091">
    <property type="entry name" value="Acyl-CoA_Oxase/DH_mid-dom"/>
</dbReference>
<dbReference type="GO" id="GO:0050660">
    <property type="term" value="F:flavin adenine dinucleotide binding"/>
    <property type="evidence" value="ECO:0007669"/>
    <property type="project" value="InterPro"/>
</dbReference>
<keyword evidence="11" id="KW-1185">Reference proteome</keyword>
<evidence type="ECO:0000259" key="7">
    <source>
        <dbReference type="Pfam" id="PF00441"/>
    </source>
</evidence>
<dbReference type="Gene3D" id="2.40.110.10">
    <property type="entry name" value="Butyryl-CoA Dehydrogenase, subunit A, domain 2"/>
    <property type="match status" value="1"/>
</dbReference>
<dbReference type="OrthoDB" id="9802447at2"/>
<dbReference type="EMBL" id="CP003273">
    <property type="protein sequence ID" value="AGL00042.1"/>
    <property type="molecule type" value="Genomic_DNA"/>
</dbReference>
<evidence type="ECO:0000256" key="4">
    <source>
        <dbReference type="ARBA" id="ARBA00022827"/>
    </source>
</evidence>
<keyword evidence="3 6" id="KW-0285">Flavoprotein</keyword>
<dbReference type="RefSeq" id="WP_006523502.1">
    <property type="nucleotide sequence ID" value="NC_021184.1"/>
</dbReference>
<evidence type="ECO:0000256" key="6">
    <source>
        <dbReference type="RuleBase" id="RU362125"/>
    </source>
</evidence>
<evidence type="ECO:0000256" key="1">
    <source>
        <dbReference type="ARBA" id="ARBA00001974"/>
    </source>
</evidence>
<feature type="domain" description="Acyl-CoA oxidase/dehydrogenase middle" evidence="8">
    <location>
        <begin position="119"/>
        <end position="214"/>
    </location>
</feature>
<evidence type="ECO:0000313" key="10">
    <source>
        <dbReference type="EMBL" id="AGL00042.1"/>
    </source>
</evidence>
<dbReference type="InterPro" id="IPR036250">
    <property type="entry name" value="AcylCo_DH-like_C"/>
</dbReference>
<dbReference type="FunFam" id="1.20.140.10:FF:000004">
    <property type="entry name" value="Acyl-CoA dehydrogenase FadE25"/>
    <property type="match status" value="1"/>
</dbReference>
<dbReference type="InterPro" id="IPR037069">
    <property type="entry name" value="AcylCoA_DH/ox_N_sf"/>
</dbReference>
<dbReference type="FunFam" id="2.40.110.10:FF:000009">
    <property type="entry name" value="Acyl-CoA dehydrogenase"/>
    <property type="match status" value="1"/>
</dbReference>
<sequence>MFQLNDEQLQIQAMARRFAEKEVAPYVDEWEDSAYLPREVFKKMAELGFTGMYCSEEYGGLNLDRVSAVLIAEEFGRVQRALGFIFIHNLVLELINDFGTQEQREYWLPLLANGDMLAAFGLTEPGAGSDAANIRTRAVKDGNRYILNGQKCFITNADVADVLSIAAKTDPGAGARGVSIFIVPKGTPGLSVPKVEKTMGVRSTHICEIVLEDCAVPAAQLLGGVENKGFPMLMKGLEGGRLTNGSLAVGVAQGAFEIARDYAKQRNAFGNPIANLQAIQFMLADMATEIEAARWLVRYAAWRKDQGLRAGMYASMGKRYGADMAMKVTTDAVQVLGGYGYIQDYKVERMMRDAKMTQIVEGTSQIQRTIIAREILKD</sequence>
<proteinExistence type="inferred from homology"/>
<keyword evidence="4 6" id="KW-0274">FAD</keyword>